<name>A0A9D4UZG7_ADICA</name>
<organism evidence="1 2">
    <name type="scientific">Adiantum capillus-veneris</name>
    <name type="common">Maidenhair fern</name>
    <dbReference type="NCBI Taxonomy" id="13818"/>
    <lineage>
        <taxon>Eukaryota</taxon>
        <taxon>Viridiplantae</taxon>
        <taxon>Streptophyta</taxon>
        <taxon>Embryophyta</taxon>
        <taxon>Tracheophyta</taxon>
        <taxon>Polypodiopsida</taxon>
        <taxon>Polypodiidae</taxon>
        <taxon>Polypodiales</taxon>
        <taxon>Pteridineae</taxon>
        <taxon>Pteridaceae</taxon>
        <taxon>Vittarioideae</taxon>
        <taxon>Adiantum</taxon>
    </lineage>
</organism>
<protein>
    <submittedName>
        <fullName evidence="1">Uncharacterized protein</fullName>
    </submittedName>
</protein>
<sequence length="70" mass="7557">MGAIVSSNTFLSSSLIGDEGQYLPWEPSWQPAASTPSVGSARLGRYCLSSSLPFLSLEHFRWSGASMSKM</sequence>
<gene>
    <name evidence="1" type="ORF">GOP47_0008751</name>
</gene>
<proteinExistence type="predicted"/>
<dbReference type="Proteomes" id="UP000886520">
    <property type="component" value="Chromosome 8"/>
</dbReference>
<dbReference type="AlphaFoldDB" id="A0A9D4UZG7"/>
<accession>A0A9D4UZG7</accession>
<evidence type="ECO:0000313" key="1">
    <source>
        <dbReference type="EMBL" id="KAI5076686.1"/>
    </source>
</evidence>
<evidence type="ECO:0000313" key="2">
    <source>
        <dbReference type="Proteomes" id="UP000886520"/>
    </source>
</evidence>
<dbReference type="EMBL" id="JABFUD020000008">
    <property type="protein sequence ID" value="KAI5076686.1"/>
    <property type="molecule type" value="Genomic_DNA"/>
</dbReference>
<comment type="caution">
    <text evidence="1">The sequence shown here is derived from an EMBL/GenBank/DDBJ whole genome shotgun (WGS) entry which is preliminary data.</text>
</comment>
<keyword evidence="2" id="KW-1185">Reference proteome</keyword>
<reference evidence="1" key="1">
    <citation type="submission" date="2021-01" db="EMBL/GenBank/DDBJ databases">
        <title>Adiantum capillus-veneris genome.</title>
        <authorList>
            <person name="Fang Y."/>
            <person name="Liao Q."/>
        </authorList>
    </citation>
    <scope>NUCLEOTIDE SEQUENCE</scope>
    <source>
        <strain evidence="1">H3</strain>
        <tissue evidence="1">Leaf</tissue>
    </source>
</reference>